<dbReference type="Gene3D" id="3.40.30.10">
    <property type="entry name" value="Glutaredoxin"/>
    <property type="match status" value="1"/>
</dbReference>
<dbReference type="Proteomes" id="UP000789719">
    <property type="component" value="Unassembled WGS sequence"/>
</dbReference>
<dbReference type="InterPro" id="IPR051548">
    <property type="entry name" value="Grx-like_ET"/>
</dbReference>
<reference evidence="2 3" key="1">
    <citation type="submission" date="2021-11" db="EMBL/GenBank/DDBJ databases">
        <authorList>
            <person name="Depoorter E."/>
        </authorList>
    </citation>
    <scope>NUCLEOTIDE SEQUENCE [LARGE SCALE GENOMIC DNA]</scope>
    <source>
        <strain evidence="2 3">LMG 24286</strain>
    </source>
</reference>
<dbReference type="PROSITE" id="PS51354">
    <property type="entry name" value="GLUTAREDOXIN_2"/>
    <property type="match status" value="1"/>
</dbReference>
<dbReference type="CDD" id="cd02976">
    <property type="entry name" value="NrdH"/>
    <property type="match status" value="1"/>
</dbReference>
<evidence type="ECO:0000259" key="1">
    <source>
        <dbReference type="Pfam" id="PF00462"/>
    </source>
</evidence>
<dbReference type="PANTHER" id="PTHR34386">
    <property type="entry name" value="GLUTAREDOXIN"/>
    <property type="match status" value="1"/>
</dbReference>
<accession>A0ABM8ZBP7</accession>
<feature type="domain" description="Glutaredoxin" evidence="1">
    <location>
        <begin position="2"/>
        <end position="52"/>
    </location>
</feature>
<dbReference type="InterPro" id="IPR036249">
    <property type="entry name" value="Thioredoxin-like_sf"/>
</dbReference>
<organism evidence="2 3">
    <name type="scientific">Periweissella ghanensis</name>
    <dbReference type="NCBI Taxonomy" id="467997"/>
    <lineage>
        <taxon>Bacteria</taxon>
        <taxon>Bacillati</taxon>
        <taxon>Bacillota</taxon>
        <taxon>Bacilli</taxon>
        <taxon>Lactobacillales</taxon>
        <taxon>Lactobacillaceae</taxon>
        <taxon>Periweissella</taxon>
    </lineage>
</organism>
<gene>
    <name evidence="2" type="primary">nrdH_1</name>
    <name evidence="2" type="ORF">WGH24286_00732</name>
</gene>
<dbReference type="InterPro" id="IPR002109">
    <property type="entry name" value="Glutaredoxin"/>
</dbReference>
<protein>
    <submittedName>
        <fullName evidence="2">Glutaredoxin-like protein NrdH</fullName>
    </submittedName>
</protein>
<name>A0ABM8ZBP7_9LACO</name>
<dbReference type="Pfam" id="PF00462">
    <property type="entry name" value="Glutaredoxin"/>
    <property type="match status" value="1"/>
</dbReference>
<keyword evidence="3" id="KW-1185">Reference proteome</keyword>
<dbReference type="EMBL" id="CAKKNT010000007">
    <property type="protein sequence ID" value="CAH0418314.1"/>
    <property type="molecule type" value="Genomic_DNA"/>
</dbReference>
<proteinExistence type="predicted"/>
<comment type="caution">
    <text evidence="2">The sequence shown here is derived from an EMBL/GenBank/DDBJ whole genome shotgun (WGS) entry which is preliminary data.</text>
</comment>
<sequence>MIEIYSKNNCMQCRMVKQYLNKHGVKYIVKNIDDDLGVREELKAKGFQSVPITIKDDIVIQGFAPNKLIELI</sequence>
<evidence type="ECO:0000313" key="2">
    <source>
        <dbReference type="EMBL" id="CAH0418314.1"/>
    </source>
</evidence>
<dbReference type="SUPFAM" id="SSF52833">
    <property type="entry name" value="Thioredoxin-like"/>
    <property type="match status" value="1"/>
</dbReference>
<evidence type="ECO:0000313" key="3">
    <source>
        <dbReference type="Proteomes" id="UP000789719"/>
    </source>
</evidence>
<dbReference type="PANTHER" id="PTHR34386:SF1">
    <property type="entry name" value="GLUTAREDOXIN-LIKE PROTEIN NRDH"/>
    <property type="match status" value="1"/>
</dbReference>